<reference evidence="3" key="1">
    <citation type="submission" date="2020-07" db="EMBL/GenBank/DDBJ databases">
        <title>Huge and variable diversity of episymbiotic CPR bacteria and DPANN archaea in groundwater ecosystems.</title>
        <authorList>
            <person name="He C.Y."/>
            <person name="Keren R."/>
            <person name="Whittaker M."/>
            <person name="Farag I.F."/>
            <person name="Doudna J."/>
            <person name="Cate J.H.D."/>
            <person name="Banfield J.F."/>
        </authorList>
    </citation>
    <scope>NUCLEOTIDE SEQUENCE</scope>
    <source>
        <strain evidence="3">NC_groundwater_1818_Pr3_B-0.1um_66_35</strain>
    </source>
</reference>
<evidence type="ECO:0000313" key="4">
    <source>
        <dbReference type="Proteomes" id="UP000782519"/>
    </source>
</evidence>
<accession>A0A933VZK3</accession>
<evidence type="ECO:0000256" key="1">
    <source>
        <dbReference type="ARBA" id="ARBA00009981"/>
    </source>
</evidence>
<dbReference type="AlphaFoldDB" id="A0A933VZK3"/>
<dbReference type="EMBL" id="JACRJB010000003">
    <property type="protein sequence ID" value="MBI5127910.1"/>
    <property type="molecule type" value="Genomic_DNA"/>
</dbReference>
<dbReference type="Pfam" id="PF02604">
    <property type="entry name" value="PhdYeFM_antitox"/>
    <property type="match status" value="1"/>
</dbReference>
<comment type="function">
    <text evidence="2">Antitoxin component of a type II toxin-antitoxin (TA) system.</text>
</comment>
<organism evidence="3 4">
    <name type="scientific">Rhodopseudomonas palustris</name>
    <dbReference type="NCBI Taxonomy" id="1076"/>
    <lineage>
        <taxon>Bacteria</taxon>
        <taxon>Pseudomonadati</taxon>
        <taxon>Pseudomonadota</taxon>
        <taxon>Alphaproteobacteria</taxon>
        <taxon>Hyphomicrobiales</taxon>
        <taxon>Nitrobacteraceae</taxon>
        <taxon>Rhodopseudomonas</taxon>
    </lineage>
</organism>
<comment type="similarity">
    <text evidence="1 2">Belongs to the phD/YefM antitoxin family.</text>
</comment>
<evidence type="ECO:0000313" key="3">
    <source>
        <dbReference type="EMBL" id="MBI5127910.1"/>
    </source>
</evidence>
<protein>
    <recommendedName>
        <fullName evidence="2">Antitoxin</fullName>
    </recommendedName>
</protein>
<evidence type="ECO:0000256" key="2">
    <source>
        <dbReference type="RuleBase" id="RU362080"/>
    </source>
</evidence>
<comment type="caution">
    <text evidence="3">The sequence shown here is derived from an EMBL/GenBank/DDBJ whole genome shotgun (WGS) entry which is preliminary data.</text>
</comment>
<name>A0A933VZK3_RHOPL</name>
<proteinExistence type="inferred from homology"/>
<dbReference type="Proteomes" id="UP000782519">
    <property type="component" value="Unassembled WGS sequence"/>
</dbReference>
<dbReference type="InterPro" id="IPR006442">
    <property type="entry name" value="Antitoxin_Phd/YefM"/>
</dbReference>
<dbReference type="Gene3D" id="3.40.1620.10">
    <property type="entry name" value="YefM-like domain"/>
    <property type="match status" value="1"/>
</dbReference>
<dbReference type="NCBIfam" id="TIGR01552">
    <property type="entry name" value="phd_fam"/>
    <property type="match status" value="1"/>
</dbReference>
<dbReference type="InterPro" id="IPR036165">
    <property type="entry name" value="YefM-like_sf"/>
</dbReference>
<sequence>MRVSVSEAKGQLTELVRRAEAGDEVILTRHGQSVARLVPVRALPDAKSRIAVIREVQAAAAAKVTPGPSAARSQDFLYDEDGLPK</sequence>
<gene>
    <name evidence="3" type="ORF">HZA66_00570</name>
</gene>
<dbReference type="SUPFAM" id="SSF143120">
    <property type="entry name" value="YefM-like"/>
    <property type="match status" value="1"/>
</dbReference>